<name>A0A6F8XXW0_9ACTN</name>
<dbReference type="Pfam" id="PF04203">
    <property type="entry name" value="Sortase"/>
    <property type="match status" value="1"/>
</dbReference>
<dbReference type="InterPro" id="IPR005754">
    <property type="entry name" value="Sortase"/>
</dbReference>
<keyword evidence="1" id="KW-0378">Hydrolase</keyword>
<accession>A0A6F8XXW0</accession>
<organism evidence="2 3">
    <name type="scientific">Phytohabitans flavus</name>
    <dbReference type="NCBI Taxonomy" id="1076124"/>
    <lineage>
        <taxon>Bacteria</taxon>
        <taxon>Bacillati</taxon>
        <taxon>Actinomycetota</taxon>
        <taxon>Actinomycetes</taxon>
        <taxon>Micromonosporales</taxon>
        <taxon>Micromonosporaceae</taxon>
    </lineage>
</organism>
<protein>
    <recommendedName>
        <fullName evidence="4">Class F sortase</fullName>
    </recommendedName>
</protein>
<keyword evidence="3" id="KW-1185">Reference proteome</keyword>
<evidence type="ECO:0008006" key="4">
    <source>
        <dbReference type="Google" id="ProtNLM"/>
    </source>
</evidence>
<dbReference type="InterPro" id="IPR023365">
    <property type="entry name" value="Sortase_dom-sf"/>
</dbReference>
<dbReference type="Gene3D" id="2.40.260.10">
    <property type="entry name" value="Sortase"/>
    <property type="match status" value="1"/>
</dbReference>
<dbReference type="InterPro" id="IPR042001">
    <property type="entry name" value="Sortase_F"/>
</dbReference>
<proteinExistence type="predicted"/>
<gene>
    <name evidence="2" type="ORF">Pflav_050600</name>
</gene>
<dbReference type="KEGG" id="pfla:Pflav_050600"/>
<evidence type="ECO:0000256" key="1">
    <source>
        <dbReference type="ARBA" id="ARBA00022801"/>
    </source>
</evidence>
<reference evidence="2 3" key="1">
    <citation type="submission" date="2020-03" db="EMBL/GenBank/DDBJ databases">
        <title>Whole genome shotgun sequence of Phytohabitans flavus NBRC 107702.</title>
        <authorList>
            <person name="Komaki H."/>
            <person name="Tamura T."/>
        </authorList>
    </citation>
    <scope>NUCLEOTIDE SEQUENCE [LARGE SCALE GENOMIC DNA]</scope>
    <source>
        <strain evidence="2 3">NBRC 107702</strain>
    </source>
</reference>
<dbReference type="Proteomes" id="UP000502508">
    <property type="component" value="Chromosome"/>
</dbReference>
<dbReference type="CDD" id="cd05829">
    <property type="entry name" value="Sortase_F"/>
    <property type="match status" value="1"/>
</dbReference>
<reference evidence="2 3" key="2">
    <citation type="submission" date="2020-03" db="EMBL/GenBank/DDBJ databases">
        <authorList>
            <person name="Ichikawa N."/>
            <person name="Kimura A."/>
            <person name="Kitahashi Y."/>
            <person name="Uohara A."/>
        </authorList>
    </citation>
    <scope>NUCLEOTIDE SEQUENCE [LARGE SCALE GENOMIC DNA]</scope>
    <source>
        <strain evidence="2 3">NBRC 107702</strain>
    </source>
</reference>
<dbReference type="GO" id="GO:0016787">
    <property type="term" value="F:hydrolase activity"/>
    <property type="evidence" value="ECO:0007669"/>
    <property type="project" value="UniProtKB-KW"/>
</dbReference>
<evidence type="ECO:0000313" key="3">
    <source>
        <dbReference type="Proteomes" id="UP000502508"/>
    </source>
</evidence>
<dbReference type="EMBL" id="AP022870">
    <property type="protein sequence ID" value="BCB78650.1"/>
    <property type="molecule type" value="Genomic_DNA"/>
</dbReference>
<dbReference type="AlphaFoldDB" id="A0A6F8XXW0"/>
<evidence type="ECO:0000313" key="2">
    <source>
        <dbReference type="EMBL" id="BCB78650.1"/>
    </source>
</evidence>
<sequence length="63" mass="7154">MVRRFTVYRVAEYAKTAFPANEVYAPKERAELRLITCTGDFDRRAGSYRGNLVAYAMLSKDGS</sequence>